<keyword evidence="4" id="KW-1185">Reference proteome</keyword>
<dbReference type="InterPro" id="IPR043504">
    <property type="entry name" value="Peptidase_S1_PA_chymotrypsin"/>
</dbReference>
<keyword evidence="1" id="KW-0732">Signal</keyword>
<dbReference type="NCBIfam" id="TIGR04183">
    <property type="entry name" value="Por_Secre_tail"/>
    <property type="match status" value="1"/>
</dbReference>
<evidence type="ECO:0000259" key="2">
    <source>
        <dbReference type="Pfam" id="PF18962"/>
    </source>
</evidence>
<dbReference type="InterPro" id="IPR026444">
    <property type="entry name" value="Secre_tail"/>
</dbReference>
<dbReference type="AlphaFoldDB" id="A0A0E3ZWY4"/>
<dbReference type="Pfam" id="PF13573">
    <property type="entry name" value="SprB"/>
    <property type="match status" value="4"/>
</dbReference>
<dbReference type="EMBL" id="CP010429">
    <property type="protein sequence ID" value="AKD56020.1"/>
    <property type="molecule type" value="Genomic_DNA"/>
</dbReference>
<feature type="signal peptide" evidence="1">
    <location>
        <begin position="1"/>
        <end position="35"/>
    </location>
</feature>
<dbReference type="HOGENOM" id="CLU_364426_0_0_10"/>
<reference evidence="3 4" key="1">
    <citation type="journal article" date="2014" name="Curr. Microbiol.">
        <title>Spirosoma radiotolerans sp. nov., a gamma-radiation-resistant bacterium isolated from gamma ray-irradiated soil.</title>
        <authorList>
            <person name="Lee J.J."/>
            <person name="Srinivasan S."/>
            <person name="Lim S."/>
            <person name="Joe M."/>
            <person name="Im S."/>
            <person name="Bae S.I."/>
            <person name="Park K.R."/>
            <person name="Han J.H."/>
            <person name="Park S.H."/>
            <person name="Joo B.M."/>
            <person name="Park S.J."/>
            <person name="Kim M.K."/>
        </authorList>
    </citation>
    <scope>NUCLEOTIDE SEQUENCE [LARGE SCALE GENOMIC DNA]</scope>
    <source>
        <strain evidence="3 4">DG5A</strain>
    </source>
</reference>
<gene>
    <name evidence="3" type="ORF">SD10_15020</name>
</gene>
<dbReference type="KEGG" id="srd:SD10_15020"/>
<proteinExistence type="predicted"/>
<dbReference type="OrthoDB" id="1524994at2"/>
<dbReference type="Gene3D" id="2.40.10.10">
    <property type="entry name" value="Trypsin-like serine proteases"/>
    <property type="match status" value="1"/>
</dbReference>
<dbReference type="InterPro" id="IPR025667">
    <property type="entry name" value="SprB_repeat"/>
</dbReference>
<sequence length="766" mass="79039">MNQSVQVFFLFFKQINRLTLLGLFTLLSLSTTAWAIDDGENQAPSALAVSVTSATVCAGTKTDLTASGCPANGSIRWSTTQTGATITVTPGKTTTYTAFCDVPNTSPGSGTATSVTTTTATGTVQVYTPIVLTPTSLSTLCNGGKDGQVAINATGGTGALQYQFNGQSFQTTNTAFGNLTAGTYTVAVKDAIGCIAQATVEVKQPPALSASVSVVLPKCLGGADGALLAVAFGGVGDYRYLLDLGAPQVSGTFINLKANTTYSLGVTDKNNCIFFQDVRIGSPAPFDIKLDMKPARCTGSADGIVTVSATGGAGTYQYQLGTGPVQTGTQFTGLAANTYEITVIDGNGCQGKKTVVVEQPAPLTLTAVAGAVNCFGPNSGSIKVTPTGGTGATRYQLSTGKTPQTSNVFTGLAVGDYTVVGTDANGCTSLVSVAVGVAEPLKAQVVSLAATCCVCPTGAVKFTTTGGTGTVRQYQVIGQPYQTESQINGLRPNTYRLRVADEVGCTDSIVAVVTDGAAITLSAGTIKDVTCTGGQDGQATVQVAGGTKPFKFYWTTERRDTLKTFTATQATLTEGTYTVSVVDSNQCSTNTLFVPIKAQYPLPAKPLVTQTGSGTLLTDPMAGIQWYIRAGGDPGKPVPNATGPSLVPYQSGQYYVVVTANGCASPPSDAINFVLTALAEPPSSLSVRVVPNPIVDRLRIEVEQDERSMVTVQLLDASGRTVMAQHIPAFTGKKQAEWPLTGVATGSYLLKLNANARQSVIRVLVE</sequence>
<feature type="domain" description="Secretion system C-terminal sorting" evidence="2">
    <location>
        <begin position="690"/>
        <end position="761"/>
    </location>
</feature>
<evidence type="ECO:0000313" key="4">
    <source>
        <dbReference type="Proteomes" id="UP000033054"/>
    </source>
</evidence>
<dbReference type="STRING" id="1379870.SD10_15020"/>
<dbReference type="Proteomes" id="UP000033054">
    <property type="component" value="Chromosome"/>
</dbReference>
<accession>A0A0E3ZWY4</accession>
<evidence type="ECO:0000313" key="3">
    <source>
        <dbReference type="EMBL" id="AKD56020.1"/>
    </source>
</evidence>
<protein>
    <recommendedName>
        <fullName evidence="2">Secretion system C-terminal sorting domain-containing protein</fullName>
    </recommendedName>
</protein>
<organism evidence="3 4">
    <name type="scientific">Spirosoma radiotolerans</name>
    <dbReference type="NCBI Taxonomy" id="1379870"/>
    <lineage>
        <taxon>Bacteria</taxon>
        <taxon>Pseudomonadati</taxon>
        <taxon>Bacteroidota</taxon>
        <taxon>Cytophagia</taxon>
        <taxon>Cytophagales</taxon>
        <taxon>Cytophagaceae</taxon>
        <taxon>Spirosoma</taxon>
    </lineage>
</organism>
<dbReference type="Pfam" id="PF18962">
    <property type="entry name" value="Por_Secre_tail"/>
    <property type="match status" value="1"/>
</dbReference>
<evidence type="ECO:0000256" key="1">
    <source>
        <dbReference type="SAM" id="SignalP"/>
    </source>
</evidence>
<dbReference type="PATRIC" id="fig|1379870.5.peg.3264"/>
<feature type="chain" id="PRO_5002417054" description="Secretion system C-terminal sorting domain-containing protein" evidence="1">
    <location>
        <begin position="36"/>
        <end position="766"/>
    </location>
</feature>
<dbReference type="RefSeq" id="WP_046574743.1">
    <property type="nucleotide sequence ID" value="NZ_CP010429.1"/>
</dbReference>
<name>A0A0E3ZWY4_9BACT</name>